<dbReference type="STRING" id="296587.C1EGP0"/>
<sequence length="395" mass="42269">MRAVAAASPVVSRPGGVRSGRLRSRVVAARAREERTDALGGQDYILSQASGVREELFKGSILGVDADVATGDLRARGEIKQFGDIKDHASYHIPDRFLDRFATHIAKNLLIDGGANLGSVPLILCVWGGKGCGKSFNLELCCKRLGVFPVVVSAGELEDPTAGEPGAMLRRRYLTAGKHMSASGAPTCVIVNDVDAGVGRFKDDKATVNNQIAQATLMNLCDEPNRVSVGGEWRSDDRAHCPRVPIVVTANDPSVLYAPLTRNGRTDLWMWEPTRGEITKMVHDALDGAPGYGGESDALELVNAFPSQPLDFFGAVRSRCADDAVRRFIARVGLENLGATLCGHRGREGGDPGWSASTLTGMDASLRSLLEAGAEIAREQQNVMDVALSREYVAN</sequence>
<keyword evidence="10" id="KW-1185">Reference proteome</keyword>
<dbReference type="InterPro" id="IPR003959">
    <property type="entry name" value="ATPase_AAA_core"/>
</dbReference>
<dbReference type="eggNOG" id="KOG0651">
    <property type="taxonomic scope" value="Eukaryota"/>
</dbReference>
<evidence type="ECO:0000259" key="7">
    <source>
        <dbReference type="Pfam" id="PF00004"/>
    </source>
</evidence>
<evidence type="ECO:0000313" key="10">
    <source>
        <dbReference type="Proteomes" id="UP000002009"/>
    </source>
</evidence>
<evidence type="ECO:0000256" key="2">
    <source>
        <dbReference type="ARBA" id="ARBA00022741"/>
    </source>
</evidence>
<dbReference type="OrthoDB" id="2014558at2759"/>
<dbReference type="GO" id="GO:0016887">
    <property type="term" value="F:ATP hydrolysis activity"/>
    <property type="evidence" value="ECO:0007669"/>
    <property type="project" value="UniProtKB-UniRule"/>
</dbReference>
<dbReference type="GO" id="GO:0005524">
    <property type="term" value="F:ATP binding"/>
    <property type="evidence" value="ECO:0007669"/>
    <property type="project" value="UniProtKB-UniRule"/>
</dbReference>
<evidence type="ECO:0000256" key="5">
    <source>
        <dbReference type="ARBA" id="ARBA00025781"/>
    </source>
</evidence>
<keyword evidence="6" id="KW-0150">Chloroplast</keyword>
<dbReference type="Gene3D" id="1.10.8.1070">
    <property type="match status" value="1"/>
</dbReference>
<dbReference type="Pfam" id="PF00004">
    <property type="entry name" value="AAA"/>
    <property type="match status" value="1"/>
</dbReference>
<dbReference type="Gene3D" id="3.40.50.300">
    <property type="entry name" value="P-loop containing nucleotide triphosphate hydrolases"/>
    <property type="match status" value="1"/>
</dbReference>
<dbReference type="AlphaFoldDB" id="C1EGP0"/>
<dbReference type="Proteomes" id="UP000002009">
    <property type="component" value="Chromosome 14"/>
</dbReference>
<dbReference type="RefSeq" id="XP_002506102.1">
    <property type="nucleotide sequence ID" value="XM_002506056.1"/>
</dbReference>
<keyword evidence="6" id="KW-0934">Plastid</keyword>
<dbReference type="PANTHER" id="PTHR32429">
    <property type="match status" value="1"/>
</dbReference>
<name>C1EGP0_MICCC</name>
<gene>
    <name evidence="9" type="primary">RCA</name>
    <name evidence="9" type="ORF">MICPUN_88065</name>
</gene>
<keyword evidence="3 6" id="KW-0067">ATP-binding</keyword>
<comment type="similarity">
    <text evidence="5 6">Belongs to the RuBisCO activase family.</text>
</comment>
<keyword evidence="2 6" id="KW-0547">Nucleotide-binding</keyword>
<dbReference type="KEGG" id="mis:MICPUN_88065"/>
<protein>
    <recommendedName>
        <fullName evidence="6">Ribulose bisphosphate carboxylase/oxygenase activase, chloroplastic</fullName>
        <shortName evidence="6">RA</shortName>
        <shortName evidence="6">RuBisCO activase</shortName>
    </recommendedName>
</protein>
<dbReference type="OMA" id="LWMWEPT"/>
<evidence type="ECO:0000313" key="9">
    <source>
        <dbReference type="EMBL" id="ACO67360.1"/>
    </source>
</evidence>
<organism evidence="9 10">
    <name type="scientific">Micromonas commoda (strain RCC299 / NOUM17 / CCMP2709)</name>
    <name type="common">Picoplanktonic green alga</name>
    <dbReference type="NCBI Taxonomy" id="296587"/>
    <lineage>
        <taxon>Eukaryota</taxon>
        <taxon>Viridiplantae</taxon>
        <taxon>Chlorophyta</taxon>
        <taxon>Mamiellophyceae</taxon>
        <taxon>Mamiellales</taxon>
        <taxon>Mamiellaceae</taxon>
        <taxon>Micromonas</taxon>
    </lineage>
</organism>
<dbReference type="InterPro" id="IPR044960">
    <property type="entry name" value="RCA-like"/>
</dbReference>
<evidence type="ECO:0000256" key="4">
    <source>
        <dbReference type="ARBA" id="ARBA00025556"/>
    </source>
</evidence>
<feature type="domain" description="Ribulose bisphosphate carboxylase/oxygenase activase AAA helical" evidence="8">
    <location>
        <begin position="296"/>
        <end position="380"/>
    </location>
</feature>
<proteinExistence type="inferred from homology"/>
<evidence type="ECO:0000259" key="8">
    <source>
        <dbReference type="Pfam" id="PF21228"/>
    </source>
</evidence>
<dbReference type="GO" id="GO:0046863">
    <property type="term" value="F:ribulose-1,5-bisphosphate carboxylase/oxygenase activator activity"/>
    <property type="evidence" value="ECO:0007669"/>
    <property type="project" value="UniProtKB-UniRule"/>
</dbReference>
<feature type="domain" description="ATPase AAA-type core" evidence="7">
    <location>
        <begin position="124"/>
        <end position="267"/>
    </location>
</feature>
<comment type="subcellular location">
    <subcellularLocation>
        <location evidence="1 6">Plastid</location>
        <location evidence="1 6">Chloroplast stroma</location>
    </subcellularLocation>
</comment>
<dbReference type="SUPFAM" id="SSF52540">
    <property type="entry name" value="P-loop containing nucleoside triphosphate hydrolases"/>
    <property type="match status" value="1"/>
</dbReference>
<dbReference type="PANTHER" id="PTHR32429:SF11">
    <property type="entry name" value="RIBULOSE BISPHOSPHATE CARBOXYLASE_OXYGENASE ACTIVASE, CHLOROPLASTIC"/>
    <property type="match status" value="1"/>
</dbReference>
<dbReference type="InParanoid" id="C1EGP0"/>
<dbReference type="EMBL" id="CP001332">
    <property type="protein sequence ID" value="ACO67360.1"/>
    <property type="molecule type" value="Genomic_DNA"/>
</dbReference>
<evidence type="ECO:0000256" key="3">
    <source>
        <dbReference type="ARBA" id="ARBA00022840"/>
    </source>
</evidence>
<evidence type="ECO:0000256" key="1">
    <source>
        <dbReference type="ARBA" id="ARBA00004470"/>
    </source>
</evidence>
<evidence type="ECO:0000256" key="6">
    <source>
        <dbReference type="RuleBase" id="RU369045"/>
    </source>
</evidence>
<dbReference type="Pfam" id="PF21228">
    <property type="entry name" value="RuBisCO_activase_AAA_helical"/>
    <property type="match status" value="1"/>
</dbReference>
<dbReference type="GeneID" id="8248833"/>
<dbReference type="InterPro" id="IPR027417">
    <property type="entry name" value="P-loop_NTPase"/>
</dbReference>
<feature type="non-terminal residue" evidence="9">
    <location>
        <position position="395"/>
    </location>
</feature>
<dbReference type="InterPro" id="IPR048571">
    <property type="entry name" value="RuBisCO_activase_AAA_helical"/>
</dbReference>
<accession>C1EGP0</accession>
<comment type="function">
    <text evidence="4 6">Activation of RuBisCO (ribulose-1,5-bisphosphate carboxylase/oxygenase; EC 4.1.1.39) involves the ATP-dependent carboxylation of the epsilon-amino group of lysine leading to a carbamate structure.</text>
</comment>
<reference evidence="9 10" key="1">
    <citation type="journal article" date="2009" name="Science">
        <title>Green evolution and dynamic adaptations revealed by genomes of the marine picoeukaryotes Micromonas.</title>
        <authorList>
            <person name="Worden A.Z."/>
            <person name="Lee J.H."/>
            <person name="Mock T."/>
            <person name="Rouze P."/>
            <person name="Simmons M.P."/>
            <person name="Aerts A.L."/>
            <person name="Allen A.E."/>
            <person name="Cuvelier M.L."/>
            <person name="Derelle E."/>
            <person name="Everett M.V."/>
            <person name="Foulon E."/>
            <person name="Grimwood J."/>
            <person name="Gundlach H."/>
            <person name="Henrissat B."/>
            <person name="Napoli C."/>
            <person name="McDonald S.M."/>
            <person name="Parker M.S."/>
            <person name="Rombauts S."/>
            <person name="Salamov A."/>
            <person name="Von Dassow P."/>
            <person name="Badger J.H."/>
            <person name="Coutinho P.M."/>
            <person name="Demir E."/>
            <person name="Dubchak I."/>
            <person name="Gentemann C."/>
            <person name="Eikrem W."/>
            <person name="Gready J.E."/>
            <person name="John U."/>
            <person name="Lanier W."/>
            <person name="Lindquist E.A."/>
            <person name="Lucas S."/>
            <person name="Mayer K.F."/>
            <person name="Moreau H."/>
            <person name="Not F."/>
            <person name="Otillar R."/>
            <person name="Panaud O."/>
            <person name="Pangilinan J."/>
            <person name="Paulsen I."/>
            <person name="Piegu B."/>
            <person name="Poliakov A."/>
            <person name="Robbens S."/>
            <person name="Schmutz J."/>
            <person name="Toulza E."/>
            <person name="Wyss T."/>
            <person name="Zelensky A."/>
            <person name="Zhou K."/>
            <person name="Armbrust E.V."/>
            <person name="Bhattacharya D."/>
            <person name="Goodenough U.W."/>
            <person name="Van de Peer Y."/>
            <person name="Grigoriev I.V."/>
        </authorList>
    </citation>
    <scope>NUCLEOTIDE SEQUENCE [LARGE SCALE GENOMIC DNA]</scope>
    <source>
        <strain evidence="10">RCC299 / NOUM17</strain>
    </source>
</reference>
<dbReference type="GO" id="GO:0009570">
    <property type="term" value="C:chloroplast stroma"/>
    <property type="evidence" value="ECO:0007669"/>
    <property type="project" value="UniProtKB-SubCell"/>
</dbReference>